<sequence length="295" mass="33807">MERAFQFLKSSDASSRLRCYLQMYIDYEDLVEHLRALQFPIAAPGEMHTHDAKCLSSLAIRQDGTLVLPAEDLAHANLRCLDCCLRHICEPSGQLMWSHETQYIPIGRHARTLLSALSHEPNDATFNADICHLRDSDSGPLPEIWCSLYLASPRRVKLGDYGYVHPDSKHFVCLGNMFDYLQRQAIFTWTESHISSDPLDIGNGYCSWSERRLSHRYTLKSGAFVHTELQKLVADELHGRFWWFHAFEVTMRHDVALQELVLVRATIQHSLVDASESLDIRTTPENCMCSTWSLV</sequence>
<protein>
    <submittedName>
        <fullName evidence="1">Uncharacterized protein</fullName>
    </submittedName>
</protein>
<proteinExistence type="predicted"/>
<gene>
    <name evidence="1" type="ORF">OBBRIDRAFT_220873</name>
</gene>
<organism evidence="1 2">
    <name type="scientific">Obba rivulosa</name>
    <dbReference type="NCBI Taxonomy" id="1052685"/>
    <lineage>
        <taxon>Eukaryota</taxon>
        <taxon>Fungi</taxon>
        <taxon>Dikarya</taxon>
        <taxon>Basidiomycota</taxon>
        <taxon>Agaricomycotina</taxon>
        <taxon>Agaricomycetes</taxon>
        <taxon>Polyporales</taxon>
        <taxon>Gelatoporiaceae</taxon>
        <taxon>Obba</taxon>
    </lineage>
</organism>
<keyword evidence="2" id="KW-1185">Reference proteome</keyword>
<accession>A0A8E2AW77</accession>
<name>A0A8E2AW77_9APHY</name>
<evidence type="ECO:0000313" key="1">
    <source>
        <dbReference type="EMBL" id="OCH86535.1"/>
    </source>
</evidence>
<reference evidence="1 2" key="1">
    <citation type="submission" date="2016-07" db="EMBL/GenBank/DDBJ databases">
        <title>Draft genome of the white-rot fungus Obba rivulosa 3A-2.</title>
        <authorList>
            <consortium name="DOE Joint Genome Institute"/>
            <person name="Miettinen O."/>
            <person name="Riley R."/>
            <person name="Acob R."/>
            <person name="Barry K."/>
            <person name="Cullen D."/>
            <person name="De Vries R."/>
            <person name="Hainaut M."/>
            <person name="Hatakka A."/>
            <person name="Henrissat B."/>
            <person name="Hilden K."/>
            <person name="Kuo R."/>
            <person name="Labutti K."/>
            <person name="Lipzen A."/>
            <person name="Makela M.R."/>
            <person name="Sandor L."/>
            <person name="Spatafora J.W."/>
            <person name="Grigoriev I.V."/>
            <person name="Hibbett D.S."/>
        </authorList>
    </citation>
    <scope>NUCLEOTIDE SEQUENCE [LARGE SCALE GENOMIC DNA]</scope>
    <source>
        <strain evidence="1 2">3A-2</strain>
    </source>
</reference>
<dbReference type="AlphaFoldDB" id="A0A8E2AW77"/>
<dbReference type="EMBL" id="KV722523">
    <property type="protein sequence ID" value="OCH86535.1"/>
    <property type="molecule type" value="Genomic_DNA"/>
</dbReference>
<dbReference type="Proteomes" id="UP000250043">
    <property type="component" value="Unassembled WGS sequence"/>
</dbReference>
<evidence type="ECO:0000313" key="2">
    <source>
        <dbReference type="Proteomes" id="UP000250043"/>
    </source>
</evidence>